<dbReference type="PRINTS" id="PR00620">
    <property type="entry name" value="HISTONEH2A"/>
</dbReference>
<feature type="region of interest" description="Disordered" evidence="3">
    <location>
        <begin position="1449"/>
        <end position="1470"/>
    </location>
</feature>
<evidence type="ECO:0000313" key="11">
    <source>
        <dbReference type="RefSeq" id="XP_058984304.1"/>
    </source>
</evidence>
<dbReference type="Pfam" id="PF00617">
    <property type="entry name" value="RasGEF"/>
    <property type="match status" value="1"/>
</dbReference>
<dbReference type="Pfam" id="PF00618">
    <property type="entry name" value="RasGEF_N"/>
    <property type="match status" value="1"/>
</dbReference>
<dbReference type="RefSeq" id="XP_058984304.1">
    <property type="nucleotide sequence ID" value="XM_059128321.1"/>
</dbReference>
<gene>
    <name evidence="9 10 11 12 13 14 15" type="primary">LOC101893166</name>
</gene>
<dbReference type="RefSeq" id="XP_058984306.1">
    <property type="nucleotide sequence ID" value="XM_059128323.1"/>
</dbReference>
<name>A0ABM3VEU1_MUSDO</name>
<dbReference type="InterPro" id="IPR035899">
    <property type="entry name" value="DBL_dom_sf"/>
</dbReference>
<dbReference type="SMART" id="SM00325">
    <property type="entry name" value="RhoGEF"/>
    <property type="match status" value="1"/>
</dbReference>
<evidence type="ECO:0000256" key="1">
    <source>
        <dbReference type="ARBA" id="ARBA00022658"/>
    </source>
</evidence>
<dbReference type="CDD" id="cd06224">
    <property type="entry name" value="REM"/>
    <property type="match status" value="1"/>
</dbReference>
<evidence type="ECO:0000313" key="14">
    <source>
        <dbReference type="RefSeq" id="XP_058984307.1"/>
    </source>
</evidence>
<evidence type="ECO:0000313" key="8">
    <source>
        <dbReference type="Proteomes" id="UP001652621"/>
    </source>
</evidence>
<dbReference type="PROSITE" id="PS50003">
    <property type="entry name" value="PH_DOMAIN"/>
    <property type="match status" value="1"/>
</dbReference>
<feature type="compositionally biased region" description="Polar residues" evidence="3">
    <location>
        <begin position="1051"/>
        <end position="1075"/>
    </location>
</feature>
<dbReference type="InterPro" id="IPR001895">
    <property type="entry name" value="RASGEF_cat_dom"/>
</dbReference>
<dbReference type="Gene3D" id="2.30.29.30">
    <property type="entry name" value="Pleckstrin-homology domain (PH domain)/Phosphotyrosine-binding domain (PTB)"/>
    <property type="match status" value="1"/>
</dbReference>
<proteinExistence type="predicted"/>
<dbReference type="InterPro" id="IPR002119">
    <property type="entry name" value="Histone_H2A"/>
</dbReference>
<dbReference type="PROSITE" id="PS50010">
    <property type="entry name" value="DH_2"/>
    <property type="match status" value="1"/>
</dbReference>
<dbReference type="Pfam" id="PF00621">
    <property type="entry name" value="RhoGEF"/>
    <property type="match status" value="1"/>
</dbReference>
<dbReference type="InterPro" id="IPR011993">
    <property type="entry name" value="PH-like_dom_sf"/>
</dbReference>
<dbReference type="SMART" id="SM00233">
    <property type="entry name" value="PH"/>
    <property type="match status" value="1"/>
</dbReference>
<dbReference type="SMART" id="SM00414">
    <property type="entry name" value="H2A"/>
    <property type="match status" value="1"/>
</dbReference>
<dbReference type="InterPro" id="IPR000651">
    <property type="entry name" value="Ras-like_Gua-exchang_fac_N"/>
</dbReference>
<dbReference type="SUPFAM" id="SSF47113">
    <property type="entry name" value="Histone-fold"/>
    <property type="match status" value="1"/>
</dbReference>
<evidence type="ECO:0000313" key="13">
    <source>
        <dbReference type="RefSeq" id="XP_058984306.1"/>
    </source>
</evidence>
<evidence type="ECO:0000313" key="15">
    <source>
        <dbReference type="RefSeq" id="XP_058984308.1"/>
    </source>
</evidence>
<feature type="domain" description="PH" evidence="4">
    <location>
        <begin position="445"/>
        <end position="552"/>
    </location>
</feature>
<dbReference type="CDD" id="cd00160">
    <property type="entry name" value="RhoGEF"/>
    <property type="match status" value="1"/>
</dbReference>
<evidence type="ECO:0000313" key="12">
    <source>
        <dbReference type="RefSeq" id="XP_058984305.1"/>
    </source>
</evidence>
<dbReference type="InterPro" id="IPR009072">
    <property type="entry name" value="Histone-fold"/>
</dbReference>
<dbReference type="CDD" id="cd00155">
    <property type="entry name" value="RasGEF"/>
    <property type="match status" value="1"/>
</dbReference>
<feature type="region of interest" description="Disordered" evidence="3">
    <location>
        <begin position="1126"/>
        <end position="1170"/>
    </location>
</feature>
<evidence type="ECO:0000313" key="9">
    <source>
        <dbReference type="RefSeq" id="XP_058984302.1"/>
    </source>
</evidence>
<dbReference type="Gene3D" id="1.20.900.10">
    <property type="entry name" value="Dbl homology (DH) domain"/>
    <property type="match status" value="1"/>
</dbReference>
<dbReference type="InterPro" id="IPR055251">
    <property type="entry name" value="SOS1_NGEF_PH"/>
</dbReference>
<dbReference type="SUPFAM" id="SSF50729">
    <property type="entry name" value="PH domain-like"/>
    <property type="match status" value="1"/>
</dbReference>
<feature type="region of interest" description="Disordered" evidence="3">
    <location>
        <begin position="1304"/>
        <end position="1344"/>
    </location>
</feature>
<dbReference type="InterPro" id="IPR036964">
    <property type="entry name" value="RASGEF_cat_dom_sf"/>
</dbReference>
<dbReference type="InterPro" id="IPR000219">
    <property type="entry name" value="DH_dom"/>
</dbReference>
<dbReference type="InterPro" id="IPR019804">
    <property type="entry name" value="Ras_G-nucl-exch_fac_CS"/>
</dbReference>
<dbReference type="RefSeq" id="XP_058984302.1">
    <property type="nucleotide sequence ID" value="XM_059128319.1"/>
</dbReference>
<keyword evidence="8" id="KW-1185">Reference proteome</keyword>
<dbReference type="InterPro" id="IPR023578">
    <property type="entry name" value="Ras_GEF_dom_sf"/>
</dbReference>
<dbReference type="SMART" id="SM00229">
    <property type="entry name" value="RasGEFN"/>
    <property type="match status" value="1"/>
</dbReference>
<evidence type="ECO:0000256" key="3">
    <source>
        <dbReference type="SAM" id="MobiDB-lite"/>
    </source>
</evidence>
<dbReference type="PROSITE" id="PS50009">
    <property type="entry name" value="RASGEF_CAT"/>
    <property type="match status" value="1"/>
</dbReference>
<accession>A0ABM3VEU1</accession>
<organism evidence="8 14">
    <name type="scientific">Musca domestica</name>
    <name type="common">House fly</name>
    <dbReference type="NCBI Taxonomy" id="7370"/>
    <lineage>
        <taxon>Eukaryota</taxon>
        <taxon>Metazoa</taxon>
        <taxon>Ecdysozoa</taxon>
        <taxon>Arthropoda</taxon>
        <taxon>Hexapoda</taxon>
        <taxon>Insecta</taxon>
        <taxon>Pterygota</taxon>
        <taxon>Neoptera</taxon>
        <taxon>Endopterygota</taxon>
        <taxon>Diptera</taxon>
        <taxon>Brachycera</taxon>
        <taxon>Muscomorpha</taxon>
        <taxon>Muscoidea</taxon>
        <taxon>Muscidae</taxon>
        <taxon>Musca</taxon>
    </lineage>
</organism>
<dbReference type="SUPFAM" id="SSF48366">
    <property type="entry name" value="Ras GEF"/>
    <property type="match status" value="1"/>
</dbReference>
<dbReference type="InterPro" id="IPR008937">
    <property type="entry name" value="Ras-like_GEF"/>
</dbReference>
<dbReference type="CDD" id="cd01261">
    <property type="entry name" value="PH_SOS"/>
    <property type="match status" value="1"/>
</dbReference>
<sequence length="1576" mass="178737">MFSVQHGNMGSSTIMGDSDVYDFTKAENIARWKGIFIPSLKKVLEQVHPRLTAKEEALMYVETLCLRILAMLCAKPLPHTVQDIEEKVRKYFPSPIDCWALNEAKETLVSKKRKSVLPTERVHTLLQKDVLQYKIDNSVSVFLVAVLEYISADILKLAGNYVRKIKHCEISKEDIEVAMCADKVLMDMFYQPDIKSNVLPSPLPTLPAQRTSTTYEEVVKDLINDEKQYQRDLHMIIRVFREELVKIVKSPKEIEQIFSNIMDIYEVTVTLLSSLEDVIEMSQEQSAPCVGSCFEELAEAEEFDVYTKYAQEVTSQSSRDALTTLLARPDAMSLMSAGHGFRDAVKYYLPKLLLVPIWHAFMYFDYIKILMKYSPSQDDIESFEQVQGLLRPLRNDLENIVATLPKESCIAMSSRARRQLAIERTRELQNTVEHFDKDVGQNCNEFIREDVLGKLGSGKKIAERKAYLFDGLMLLCKPNTKRQTTSASSQVYEYRLKEKFYMRRVEINDRPDSDDLKYAFDVAPRVQPPVTLAAKNSLHKNDWMADLIMVNTKSMLDRILDSILLDIEKKHPLRMPSSDMYRFAEPDSPDNIVLEERESAGVPLIKGATLCKLVERLTYHIYADPMFVRTFLTTYRYFCTPQNLLSLLIERFNIPDPSLVYTDNNDKDCEPDKLHKNSQREDWKRYRKEYVQPVQFRVLNVLRHWVDHHFYDFEKDPSLLENLLQFLENVNGKSMRKWVDSVLKIVQRKSEQEKCQKQITFAYGHSPPPIEHHLTVPESEITLLTLHPLELARQLTLLEFELYKNVKPSELVGSPWTKKDKEIKSPNLLKIMKHTTNVTRWIEKTIIEAENYEERVAMVTRAIEVMMVMLELNNFNGILSISAAMGSASVYRLKLTFQGLPARYEKFLEECREMNDGHLKKYQERLRSINPPCVPFFGRYLTNILHLEEGNPDFLPNTQLINFSKRRKVSEIIGEIQQYQNQPYCLMADATIRRFLENLDPFKGMSDTDISNFLYHESLRIEPRGCKQPPKFPRKWSSISLKSPGIKPRRQNVNSNVSSTSMGSNNAQPNSTSCIQPVTARSPAVEIPGGEQPSPNVSWSNAAANDIQAFSVFANVNIPDRNGTKWTSTSVNSNSSSSFLTQPLPIRNDSRQLPETEDAPILPKKPNSGSCLQTSICPTLSDTSSSVRLDSVFSISEEYSGQPVSQSSCNRNAKNQIGIENETPSPLPKLVVSPLREHHYTNNRSPFHCTTSTNKTSNFTSCNFSSSECALISTPNSTIYNSEMDFYNTIVPVSPHVNVPTSASIQYRTAPPPLPPRRKERTESCADMAQKRQAPDAPMLPPRDGDLSPPPIPPRINNQQYIYHSNFQGYTNNVSNTSSLLLPNTSTIMIRRNSAIEKRTAMKPTAKSSASPLVLSNSTTVSISSPISTSTSNVPIILPHLSHLCTTTSSDDQSISPALSSSTTSPMTPMTPISPHIPAGYLTTDISHNQICLQNVSSSSTFMFSKPPSLPHQRNQNQQIQHNNISVGSQPRSICKELCPNTDSLPKLPPKPSLGGNVCNNSEKCTMFPYPSTNHE</sequence>
<dbReference type="PANTHER" id="PTHR23113:SF363">
    <property type="entry name" value="PROTEIN SON OF SEVENLESS"/>
    <property type="match status" value="1"/>
</dbReference>
<dbReference type="CDD" id="cd22914">
    <property type="entry name" value="HFD_SOS1_rpt1"/>
    <property type="match status" value="1"/>
</dbReference>
<feature type="compositionally biased region" description="Basic and acidic residues" evidence="3">
    <location>
        <begin position="1320"/>
        <end position="1334"/>
    </location>
</feature>
<feature type="region of interest" description="Disordered" evidence="3">
    <location>
        <begin position="1026"/>
        <end position="1075"/>
    </location>
</feature>
<dbReference type="CDD" id="cd22915">
    <property type="entry name" value="HFD_SOS1_rpt2"/>
    <property type="match status" value="1"/>
</dbReference>
<dbReference type="Pfam" id="PF22697">
    <property type="entry name" value="SOS1_NGEF_PH"/>
    <property type="match status" value="1"/>
</dbReference>
<dbReference type="Proteomes" id="UP001652621">
    <property type="component" value="Unplaced"/>
</dbReference>
<dbReference type="PROSITE" id="PS50212">
    <property type="entry name" value="RASGEF_NTER"/>
    <property type="match status" value="1"/>
</dbReference>
<dbReference type="SUPFAM" id="SSF48065">
    <property type="entry name" value="DBL homology domain (DH-domain)"/>
    <property type="match status" value="1"/>
</dbReference>
<dbReference type="Gene3D" id="6.10.250.3060">
    <property type="match status" value="1"/>
</dbReference>
<dbReference type="Gene3D" id="1.20.870.10">
    <property type="entry name" value="Son of sevenless (SoS) protein Chain: S domain 1"/>
    <property type="match status" value="1"/>
</dbReference>
<evidence type="ECO:0000313" key="10">
    <source>
        <dbReference type="RefSeq" id="XP_058984303.1"/>
    </source>
</evidence>
<dbReference type="RefSeq" id="XP_058984307.1">
    <property type="nucleotide sequence ID" value="XM_059128324.1"/>
</dbReference>
<evidence type="ECO:0000256" key="2">
    <source>
        <dbReference type="PROSITE-ProRule" id="PRU00168"/>
    </source>
</evidence>
<keyword evidence="1 2" id="KW-0344">Guanine-nucleotide releasing factor</keyword>
<protein>
    <submittedName>
        <fullName evidence="9 10">Protein son of sevenless isoform X1</fullName>
    </submittedName>
</protein>
<evidence type="ECO:0000259" key="4">
    <source>
        <dbReference type="PROSITE" id="PS50003"/>
    </source>
</evidence>
<feature type="compositionally biased region" description="Low complexity" evidence="3">
    <location>
        <begin position="1454"/>
        <end position="1470"/>
    </location>
</feature>
<dbReference type="PANTHER" id="PTHR23113">
    <property type="entry name" value="GUANINE NUCLEOTIDE EXCHANGE FACTOR"/>
    <property type="match status" value="1"/>
</dbReference>
<dbReference type="RefSeq" id="XP_058984308.1">
    <property type="nucleotide sequence ID" value="XM_059128325.1"/>
</dbReference>
<dbReference type="GeneID" id="101893166"/>
<dbReference type="Gene3D" id="1.10.20.10">
    <property type="entry name" value="Histone, subunit A"/>
    <property type="match status" value="1"/>
</dbReference>
<feature type="domain" description="N-terminal Ras-GEF" evidence="7">
    <location>
        <begin position="601"/>
        <end position="750"/>
    </location>
</feature>
<evidence type="ECO:0000259" key="7">
    <source>
        <dbReference type="PROSITE" id="PS50212"/>
    </source>
</evidence>
<dbReference type="SMART" id="SM00147">
    <property type="entry name" value="RasGEF"/>
    <property type="match status" value="1"/>
</dbReference>
<evidence type="ECO:0000259" key="5">
    <source>
        <dbReference type="PROSITE" id="PS50009"/>
    </source>
</evidence>
<dbReference type="InterPro" id="IPR001849">
    <property type="entry name" value="PH_domain"/>
</dbReference>
<feature type="domain" description="Ras-GEF" evidence="5">
    <location>
        <begin position="787"/>
        <end position="1024"/>
    </location>
</feature>
<evidence type="ECO:0000259" key="6">
    <source>
        <dbReference type="PROSITE" id="PS50010"/>
    </source>
</evidence>
<feature type="compositionally biased region" description="Low complexity" evidence="3">
    <location>
        <begin position="1127"/>
        <end position="1138"/>
    </location>
</feature>
<feature type="domain" description="DH" evidence="6">
    <location>
        <begin position="214"/>
        <end position="400"/>
    </location>
</feature>
<reference evidence="9 10" key="1">
    <citation type="submission" date="2025-05" db="UniProtKB">
        <authorList>
            <consortium name="RefSeq"/>
        </authorList>
    </citation>
    <scope>IDENTIFICATION</scope>
    <source>
        <strain evidence="9 10">Aabys</strain>
        <tissue evidence="9 10">Whole body</tissue>
    </source>
</reference>
<dbReference type="RefSeq" id="XP_058984305.1">
    <property type="nucleotide sequence ID" value="XM_059128322.1"/>
</dbReference>
<dbReference type="PROSITE" id="PS00720">
    <property type="entry name" value="RASGEF"/>
    <property type="match status" value="1"/>
</dbReference>
<dbReference type="Gene3D" id="1.10.840.10">
    <property type="entry name" value="Ras guanine-nucleotide exchange factors catalytic domain"/>
    <property type="match status" value="1"/>
</dbReference>
<dbReference type="RefSeq" id="XP_058984303.1">
    <property type="nucleotide sequence ID" value="XM_059128320.1"/>
</dbReference>